<sequence length="236" mass="25940">MSQPFGFPCTEQGFFYPQRRVPGGFPLGKTCADRGRETGARKLHYLPRFLKGPNRAPPDTARDAVFFYENSVPISGRADSRDPETPYKEKKIFPGGLPRTSPEFGCVTAPVPERTYFPCPGVGGKINPLPLLVGSPRGQKPSLGLRFGRRLAFWNGIFSDPFWGRPDPWFNAVHKGKPLFQLQSPRSHLRDLLLPPKICTGGAPKAPGSPRDPLKHATATPPTHARGKPPRGEALP</sequence>
<feature type="region of interest" description="Disordered" evidence="1">
    <location>
        <begin position="195"/>
        <end position="236"/>
    </location>
</feature>
<name>A0AAV6TGY5_9ARAC</name>
<evidence type="ECO:0000313" key="3">
    <source>
        <dbReference type="Proteomes" id="UP000827092"/>
    </source>
</evidence>
<evidence type="ECO:0000256" key="1">
    <source>
        <dbReference type="SAM" id="MobiDB-lite"/>
    </source>
</evidence>
<keyword evidence="3" id="KW-1185">Reference proteome</keyword>
<dbReference type="EMBL" id="JAFNEN010004576">
    <property type="protein sequence ID" value="KAG8171002.1"/>
    <property type="molecule type" value="Genomic_DNA"/>
</dbReference>
<gene>
    <name evidence="2" type="ORF">JTE90_014187</name>
</gene>
<dbReference type="Proteomes" id="UP000827092">
    <property type="component" value="Unassembled WGS sequence"/>
</dbReference>
<organism evidence="2 3">
    <name type="scientific">Oedothorax gibbosus</name>
    <dbReference type="NCBI Taxonomy" id="931172"/>
    <lineage>
        <taxon>Eukaryota</taxon>
        <taxon>Metazoa</taxon>
        <taxon>Ecdysozoa</taxon>
        <taxon>Arthropoda</taxon>
        <taxon>Chelicerata</taxon>
        <taxon>Arachnida</taxon>
        <taxon>Araneae</taxon>
        <taxon>Araneomorphae</taxon>
        <taxon>Entelegynae</taxon>
        <taxon>Araneoidea</taxon>
        <taxon>Linyphiidae</taxon>
        <taxon>Erigoninae</taxon>
        <taxon>Oedothorax</taxon>
    </lineage>
</organism>
<comment type="caution">
    <text evidence="2">The sequence shown here is derived from an EMBL/GenBank/DDBJ whole genome shotgun (WGS) entry which is preliminary data.</text>
</comment>
<reference evidence="2 3" key="1">
    <citation type="journal article" date="2022" name="Nat. Ecol. Evol.">
        <title>A masculinizing supergene underlies an exaggerated male reproductive morph in a spider.</title>
        <authorList>
            <person name="Hendrickx F."/>
            <person name="De Corte Z."/>
            <person name="Sonet G."/>
            <person name="Van Belleghem S.M."/>
            <person name="Kostlbacher S."/>
            <person name="Vangestel C."/>
        </authorList>
    </citation>
    <scope>NUCLEOTIDE SEQUENCE [LARGE SCALE GENOMIC DNA]</scope>
    <source>
        <strain evidence="2">W744_W776</strain>
    </source>
</reference>
<proteinExistence type="predicted"/>
<evidence type="ECO:0000313" key="2">
    <source>
        <dbReference type="EMBL" id="KAG8171002.1"/>
    </source>
</evidence>
<accession>A0AAV6TGY5</accession>
<protein>
    <submittedName>
        <fullName evidence="2">Uncharacterized protein</fullName>
    </submittedName>
</protein>
<dbReference type="AlphaFoldDB" id="A0AAV6TGY5"/>